<feature type="non-terminal residue" evidence="1">
    <location>
        <position position="1"/>
    </location>
</feature>
<evidence type="ECO:0000313" key="2">
    <source>
        <dbReference type="EMBL" id="CAF3998899.1"/>
    </source>
</evidence>
<dbReference type="AlphaFoldDB" id="A0A814Z0S3"/>
<reference evidence="1" key="1">
    <citation type="submission" date="2021-02" db="EMBL/GenBank/DDBJ databases">
        <authorList>
            <person name="Nowell W R."/>
        </authorList>
    </citation>
    <scope>NUCLEOTIDE SEQUENCE</scope>
</reference>
<name>A0A814Z0S3_9BILA</name>
<sequence>SRRYSVEDVCVDDHGGVLVFWSSTWLNNTNIGFNDDNILMARYDDQATQWYQVETIIDTHEPEISRVQWQSTYVHYDQLSDDLKVQVYEFISRGAINSCLDVPETVLDLL</sequence>
<dbReference type="Proteomes" id="UP000681722">
    <property type="component" value="Unassembled WGS sequence"/>
</dbReference>
<evidence type="ECO:0000313" key="3">
    <source>
        <dbReference type="Proteomes" id="UP000663829"/>
    </source>
</evidence>
<dbReference type="EMBL" id="CAJOBC010009884">
    <property type="protein sequence ID" value="CAF3998899.1"/>
    <property type="molecule type" value="Genomic_DNA"/>
</dbReference>
<comment type="caution">
    <text evidence="1">The sequence shown here is derived from an EMBL/GenBank/DDBJ whole genome shotgun (WGS) entry which is preliminary data.</text>
</comment>
<organism evidence="1 3">
    <name type="scientific">Didymodactylos carnosus</name>
    <dbReference type="NCBI Taxonomy" id="1234261"/>
    <lineage>
        <taxon>Eukaryota</taxon>
        <taxon>Metazoa</taxon>
        <taxon>Spiralia</taxon>
        <taxon>Gnathifera</taxon>
        <taxon>Rotifera</taxon>
        <taxon>Eurotatoria</taxon>
        <taxon>Bdelloidea</taxon>
        <taxon>Philodinida</taxon>
        <taxon>Philodinidae</taxon>
        <taxon>Didymodactylos</taxon>
    </lineage>
</organism>
<accession>A0A814Z0S3</accession>
<dbReference type="EMBL" id="CAJNOQ010009881">
    <property type="protein sequence ID" value="CAF1236596.1"/>
    <property type="molecule type" value="Genomic_DNA"/>
</dbReference>
<evidence type="ECO:0000313" key="1">
    <source>
        <dbReference type="EMBL" id="CAF1236596.1"/>
    </source>
</evidence>
<dbReference type="Proteomes" id="UP000663829">
    <property type="component" value="Unassembled WGS sequence"/>
</dbReference>
<proteinExistence type="predicted"/>
<gene>
    <name evidence="1" type="ORF">GPM918_LOCUS25446</name>
    <name evidence="2" type="ORF">SRO942_LOCUS25451</name>
</gene>
<protein>
    <submittedName>
        <fullName evidence="1">Uncharacterized protein</fullName>
    </submittedName>
</protein>
<keyword evidence="3" id="KW-1185">Reference proteome</keyword>